<feature type="signal peptide" evidence="1">
    <location>
        <begin position="1"/>
        <end position="31"/>
    </location>
</feature>
<proteinExistence type="predicted"/>
<evidence type="ECO:0008006" key="4">
    <source>
        <dbReference type="Google" id="ProtNLM"/>
    </source>
</evidence>
<evidence type="ECO:0000313" key="2">
    <source>
        <dbReference type="EMBL" id="KAK6765226.1"/>
    </source>
</evidence>
<reference evidence="2 3" key="1">
    <citation type="submission" date="2023-08" db="EMBL/GenBank/DDBJ databases">
        <title>A Necator americanus chromosomal reference genome.</title>
        <authorList>
            <person name="Ilik V."/>
            <person name="Petrzelkova K.J."/>
            <person name="Pardy F."/>
            <person name="Fuh T."/>
            <person name="Niatou-Singa F.S."/>
            <person name="Gouil Q."/>
            <person name="Baker L."/>
            <person name="Ritchie M.E."/>
            <person name="Jex A.R."/>
            <person name="Gazzola D."/>
            <person name="Li H."/>
            <person name="Toshio Fujiwara R."/>
            <person name="Zhan B."/>
            <person name="Aroian R.V."/>
            <person name="Pafco B."/>
            <person name="Schwarz E.M."/>
        </authorList>
    </citation>
    <scope>NUCLEOTIDE SEQUENCE [LARGE SCALE GENOMIC DNA]</scope>
    <source>
        <strain evidence="2 3">Aroian</strain>
        <tissue evidence="2">Whole animal</tissue>
    </source>
</reference>
<evidence type="ECO:0000313" key="3">
    <source>
        <dbReference type="Proteomes" id="UP001303046"/>
    </source>
</evidence>
<evidence type="ECO:0000256" key="1">
    <source>
        <dbReference type="SAM" id="SignalP"/>
    </source>
</evidence>
<comment type="caution">
    <text evidence="2">The sequence shown here is derived from an EMBL/GenBank/DDBJ whole genome shotgun (WGS) entry which is preliminary data.</text>
</comment>
<gene>
    <name evidence="2" type="primary">Necator_chrX.g25406</name>
    <name evidence="2" type="ORF">RB195_025240</name>
</gene>
<keyword evidence="3" id="KW-1185">Reference proteome</keyword>
<organism evidence="2 3">
    <name type="scientific">Necator americanus</name>
    <name type="common">Human hookworm</name>
    <dbReference type="NCBI Taxonomy" id="51031"/>
    <lineage>
        <taxon>Eukaryota</taxon>
        <taxon>Metazoa</taxon>
        <taxon>Ecdysozoa</taxon>
        <taxon>Nematoda</taxon>
        <taxon>Chromadorea</taxon>
        <taxon>Rhabditida</taxon>
        <taxon>Rhabditina</taxon>
        <taxon>Rhabditomorpha</taxon>
        <taxon>Strongyloidea</taxon>
        <taxon>Ancylostomatidae</taxon>
        <taxon>Bunostominae</taxon>
        <taxon>Necator</taxon>
    </lineage>
</organism>
<accession>A0ABR1ETQ3</accession>
<dbReference type="EMBL" id="JAVFWL010000006">
    <property type="protein sequence ID" value="KAK6765226.1"/>
    <property type="molecule type" value="Genomic_DNA"/>
</dbReference>
<feature type="chain" id="PRO_5047010583" description="Peptidase S1 domain-containing protein" evidence="1">
    <location>
        <begin position="32"/>
        <end position="82"/>
    </location>
</feature>
<protein>
    <recommendedName>
        <fullName evidence="4">Peptidase S1 domain-containing protein</fullName>
    </recommendedName>
</protein>
<keyword evidence="1" id="KW-0732">Signal</keyword>
<name>A0ABR1ETQ3_NECAM</name>
<sequence>MTSSAKSMVRGCCFWIPLVIVSMHSMESAAGVRVMNPDEPLLVQGMACLSKPYNAGAACQGRDSYLERGVITTLSAMSTLSG</sequence>
<dbReference type="Proteomes" id="UP001303046">
    <property type="component" value="Unassembled WGS sequence"/>
</dbReference>